<dbReference type="RefSeq" id="XP_959324.1">
    <property type="nucleotide sequence ID" value="XM_954231.1"/>
</dbReference>
<feature type="region of interest" description="Disordered" evidence="1">
    <location>
        <begin position="226"/>
        <end position="253"/>
    </location>
</feature>
<accession>Q7S3K9</accession>
<dbReference type="Proteomes" id="UP000001805">
    <property type="component" value="Chromosome 3, Linkage Group III"/>
</dbReference>
<dbReference type="VEuPathDB" id="FungiDB:NCU08234"/>
<sequence>MDFVANNNPPAEVVYDSFPDWWITYVGTLPLCVKCNQNHQHLPGATRCLECLGNKPGPLRKRAMYRIVHEGGIYCSTCYIREAPELGHSCPRCANSRAANKLQRKLNVLLAAVMRRVEMVNNAVESAGNANSLLVAIEHAMKAVTMIPIVYDILQTAQEILNDMAELDATKADAATPNMLRVVEQYQDVRGWAKDTFVSAASAWLEQGNLSQAFLQALSNIDDFLPSTPLQQDAQNHSIQHGDNSSQAPALQHNDGHAMQNENYDAAQQNDSIAKWNLQPAASQVHSEDQLHLANLFHDYIPDDAVPELMSQHPDQNPQHGDNLLMHGDNIAPPIAPSETNHNDDPDPDDILFNPYYQNQQYNPLYKWTVEW</sequence>
<dbReference type="GeneID" id="3875487"/>
<reference evidence="2 3" key="1">
    <citation type="journal article" date="2003" name="Nature">
        <title>The genome sequence of the filamentous fungus Neurospora crassa.</title>
        <authorList>
            <person name="Galagan J.E."/>
            <person name="Calvo S.E."/>
            <person name="Borkovich K.A."/>
            <person name="Selker E.U."/>
            <person name="Read N.D."/>
            <person name="Jaffe D."/>
            <person name="FitzHugh W."/>
            <person name="Ma L.J."/>
            <person name="Smirnov S."/>
            <person name="Purcell S."/>
            <person name="Rehman B."/>
            <person name="Elkins T."/>
            <person name="Engels R."/>
            <person name="Wang S."/>
            <person name="Nielsen C.B."/>
            <person name="Butler J."/>
            <person name="Endrizzi M."/>
            <person name="Qui D."/>
            <person name="Ianakiev P."/>
            <person name="Bell-Pedersen D."/>
            <person name="Nelson M.A."/>
            <person name="Werner-Washburne M."/>
            <person name="Selitrennikoff C.P."/>
            <person name="Kinsey J.A."/>
            <person name="Braun E.L."/>
            <person name="Zelter A."/>
            <person name="Schulte U."/>
            <person name="Kothe G.O."/>
            <person name="Jedd G."/>
            <person name="Mewes W."/>
            <person name="Staben C."/>
            <person name="Marcotte E."/>
            <person name="Greenberg D."/>
            <person name="Roy A."/>
            <person name="Foley K."/>
            <person name="Naylor J."/>
            <person name="Stange-Thomann N."/>
            <person name="Barrett R."/>
            <person name="Gnerre S."/>
            <person name="Kamal M."/>
            <person name="Kamvysselis M."/>
            <person name="Mauceli E."/>
            <person name="Bielke C."/>
            <person name="Rudd S."/>
            <person name="Frishman D."/>
            <person name="Krystofova S."/>
            <person name="Rasmussen C."/>
            <person name="Metzenberg R.L."/>
            <person name="Perkins D.D."/>
            <person name="Kroken S."/>
            <person name="Cogoni C."/>
            <person name="Macino G."/>
            <person name="Catcheside D."/>
            <person name="Li W."/>
            <person name="Pratt R.J."/>
            <person name="Osmani S.A."/>
            <person name="DeSouza C.P."/>
            <person name="Glass L."/>
            <person name="Orbach M.J."/>
            <person name="Berglund J.A."/>
            <person name="Voelker R."/>
            <person name="Yarden O."/>
            <person name="Plamann M."/>
            <person name="Seiler S."/>
            <person name="Dunlap J."/>
            <person name="Radford A."/>
            <person name="Aramayo R."/>
            <person name="Natvig D.O."/>
            <person name="Alex L.A."/>
            <person name="Mannhaupt G."/>
            <person name="Ebbole D.J."/>
            <person name="Freitag M."/>
            <person name="Paulsen I."/>
            <person name="Sachs M.S."/>
            <person name="Lander E.S."/>
            <person name="Nusbaum C."/>
            <person name="Birren B."/>
        </authorList>
    </citation>
    <scope>NUCLEOTIDE SEQUENCE [LARGE SCALE GENOMIC DNA]</scope>
    <source>
        <strain evidence="3">ATCC 24698 / 74-OR23-1A / CBS 708.71 / DSM 1257 / FGSC 987</strain>
    </source>
</reference>
<organism evidence="2 3">
    <name type="scientific">Neurospora crassa (strain ATCC 24698 / 74-OR23-1A / CBS 708.71 / DSM 1257 / FGSC 987)</name>
    <dbReference type="NCBI Taxonomy" id="367110"/>
    <lineage>
        <taxon>Eukaryota</taxon>
        <taxon>Fungi</taxon>
        <taxon>Dikarya</taxon>
        <taxon>Ascomycota</taxon>
        <taxon>Pezizomycotina</taxon>
        <taxon>Sordariomycetes</taxon>
        <taxon>Sordariomycetidae</taxon>
        <taxon>Sordariales</taxon>
        <taxon>Sordariaceae</taxon>
        <taxon>Neurospora</taxon>
    </lineage>
</organism>
<feature type="compositionally biased region" description="Polar residues" evidence="1">
    <location>
        <begin position="228"/>
        <end position="249"/>
    </location>
</feature>
<proteinExistence type="predicted"/>
<evidence type="ECO:0000313" key="2">
    <source>
        <dbReference type="EMBL" id="EAA30088.1"/>
    </source>
</evidence>
<dbReference type="HOGENOM" id="CLU_744128_0_0_1"/>
<dbReference type="InParanoid" id="Q7S3K9"/>
<gene>
    <name evidence="2" type="ORF">NCU08234</name>
</gene>
<dbReference type="EMBL" id="CM002238">
    <property type="protein sequence ID" value="EAA30088.1"/>
    <property type="molecule type" value="Genomic_DNA"/>
</dbReference>
<dbReference type="SMR" id="Q7S3K9"/>
<dbReference type="KEGG" id="ncr:NCU08234"/>
<dbReference type="OMA" id="HAMQNEN"/>
<evidence type="ECO:0000256" key="1">
    <source>
        <dbReference type="SAM" id="MobiDB-lite"/>
    </source>
</evidence>
<dbReference type="AlphaFoldDB" id="Q7S3K9"/>
<evidence type="ECO:0000313" key="3">
    <source>
        <dbReference type="Proteomes" id="UP000001805"/>
    </source>
</evidence>
<protein>
    <submittedName>
        <fullName evidence="2">Uncharacterized protein</fullName>
    </submittedName>
</protein>
<dbReference type="PaxDb" id="5141-EFNCRP00000004635"/>
<name>Q7S3K9_NEUCR</name>
<keyword evidence="3" id="KW-1185">Reference proteome</keyword>
<dbReference type="OrthoDB" id="10303193at2759"/>